<keyword evidence="1" id="KW-0472">Membrane</keyword>
<feature type="transmembrane region" description="Helical" evidence="1">
    <location>
        <begin position="6"/>
        <end position="28"/>
    </location>
</feature>
<proteinExistence type="predicted"/>
<comment type="caution">
    <text evidence="3">The sequence shown here is derived from an EMBL/GenBank/DDBJ whole genome shotgun (WGS) entry which is preliminary data.</text>
</comment>
<dbReference type="InterPro" id="IPR000866">
    <property type="entry name" value="AhpC/TSA"/>
</dbReference>
<dbReference type="InterPro" id="IPR017937">
    <property type="entry name" value="Thioredoxin_CS"/>
</dbReference>
<dbReference type="InterPro" id="IPR013766">
    <property type="entry name" value="Thioredoxin_domain"/>
</dbReference>
<evidence type="ECO:0000256" key="1">
    <source>
        <dbReference type="SAM" id="Phobius"/>
    </source>
</evidence>
<dbReference type="InterPro" id="IPR036249">
    <property type="entry name" value="Thioredoxin-like_sf"/>
</dbReference>
<dbReference type="PANTHER" id="PTHR42852">
    <property type="entry name" value="THIOL:DISULFIDE INTERCHANGE PROTEIN DSBE"/>
    <property type="match status" value="1"/>
</dbReference>
<dbReference type="OrthoDB" id="9809733at2"/>
<accession>A0A4R3K8Z7</accession>
<keyword evidence="4" id="KW-1185">Reference proteome</keyword>
<dbReference type="GO" id="GO:0016491">
    <property type="term" value="F:oxidoreductase activity"/>
    <property type="evidence" value="ECO:0007669"/>
    <property type="project" value="InterPro"/>
</dbReference>
<evidence type="ECO:0000313" key="3">
    <source>
        <dbReference type="EMBL" id="TCS79303.1"/>
    </source>
</evidence>
<reference evidence="3 4" key="1">
    <citation type="submission" date="2019-03" db="EMBL/GenBank/DDBJ databases">
        <title>Genomic Encyclopedia of Type Strains, Phase IV (KMG-IV): sequencing the most valuable type-strain genomes for metagenomic binning, comparative biology and taxonomic classification.</title>
        <authorList>
            <person name="Goeker M."/>
        </authorList>
    </citation>
    <scope>NUCLEOTIDE SEQUENCE [LARGE SCALE GENOMIC DNA]</scope>
    <source>
        <strain evidence="3 4">DSM 20467</strain>
    </source>
</reference>
<feature type="domain" description="Thioredoxin" evidence="2">
    <location>
        <begin position="54"/>
        <end position="194"/>
    </location>
</feature>
<evidence type="ECO:0000313" key="4">
    <source>
        <dbReference type="Proteomes" id="UP000295188"/>
    </source>
</evidence>
<name>A0A4R3K8Z7_9FIRM</name>
<dbReference type="CDD" id="cd02966">
    <property type="entry name" value="TlpA_like_family"/>
    <property type="match status" value="1"/>
</dbReference>
<organism evidence="3 4">
    <name type="scientific">Pectinatus cerevisiiphilus</name>
    <dbReference type="NCBI Taxonomy" id="86956"/>
    <lineage>
        <taxon>Bacteria</taxon>
        <taxon>Bacillati</taxon>
        <taxon>Bacillota</taxon>
        <taxon>Negativicutes</taxon>
        <taxon>Selenomonadales</taxon>
        <taxon>Selenomonadaceae</taxon>
        <taxon>Pectinatus</taxon>
    </lineage>
</organism>
<gene>
    <name evidence="3" type="ORF">EDC37_10770</name>
</gene>
<dbReference type="Pfam" id="PF00578">
    <property type="entry name" value="AhpC-TSA"/>
    <property type="match status" value="1"/>
</dbReference>
<evidence type="ECO:0000259" key="2">
    <source>
        <dbReference type="PROSITE" id="PS51352"/>
    </source>
</evidence>
<keyword evidence="1" id="KW-0812">Transmembrane</keyword>
<dbReference type="SUPFAM" id="SSF52833">
    <property type="entry name" value="Thioredoxin-like"/>
    <property type="match status" value="1"/>
</dbReference>
<dbReference type="AlphaFoldDB" id="A0A4R3K8Z7"/>
<dbReference type="Gene3D" id="3.40.30.10">
    <property type="entry name" value="Glutaredoxin"/>
    <property type="match status" value="1"/>
</dbReference>
<dbReference type="InterPro" id="IPR050553">
    <property type="entry name" value="Thioredoxin_ResA/DsbE_sf"/>
</dbReference>
<dbReference type="PANTHER" id="PTHR42852:SF17">
    <property type="entry name" value="THIOREDOXIN-LIKE PROTEIN HI_1115"/>
    <property type="match status" value="1"/>
</dbReference>
<protein>
    <submittedName>
        <fullName evidence="3">Peroxiredoxin</fullName>
    </submittedName>
</protein>
<dbReference type="PROSITE" id="PS51352">
    <property type="entry name" value="THIOREDOXIN_2"/>
    <property type="match status" value="1"/>
</dbReference>
<dbReference type="EMBL" id="SMAA01000007">
    <property type="protein sequence ID" value="TCS79303.1"/>
    <property type="molecule type" value="Genomic_DNA"/>
</dbReference>
<dbReference type="GO" id="GO:0016209">
    <property type="term" value="F:antioxidant activity"/>
    <property type="evidence" value="ECO:0007669"/>
    <property type="project" value="InterPro"/>
</dbReference>
<dbReference type="Proteomes" id="UP000295188">
    <property type="component" value="Unassembled WGS sequence"/>
</dbReference>
<keyword evidence="1" id="KW-1133">Transmembrane helix</keyword>
<dbReference type="PROSITE" id="PS00194">
    <property type="entry name" value="THIOREDOXIN_1"/>
    <property type="match status" value="1"/>
</dbReference>
<dbReference type="RefSeq" id="WP_132549028.1">
    <property type="nucleotide sequence ID" value="NZ_SMAA01000007.1"/>
</dbReference>
<sequence>MNKKTGIVIFVASFVLLIVVASFAYNLLGKTAYMRDSVAVGDDNTLSRQGDVGTAKKMPAPDFTVVDSAGKQVKLSSLRGKPIVLNFWASWCPPCKKEMPEFDNVYKQEGKDVLFMMVDLVDGQRETQEKGSAYIKEQGFSFPVYFDIKREGMDKYGIAAIPSTFFIDRDGYIVTSAQGAIDASALRKGIEMIK</sequence>